<dbReference type="PRINTS" id="PR00385">
    <property type="entry name" value="P450"/>
</dbReference>
<dbReference type="OrthoDB" id="1055148at2759"/>
<dbReference type="InterPro" id="IPR036396">
    <property type="entry name" value="Cyt_P450_sf"/>
</dbReference>
<keyword evidence="9" id="KW-0812">Transmembrane</keyword>
<dbReference type="InterPro" id="IPR002401">
    <property type="entry name" value="Cyt_P450_E_grp-I"/>
</dbReference>
<evidence type="ECO:0000313" key="10">
    <source>
        <dbReference type="EMBL" id="PHT36639.1"/>
    </source>
</evidence>
<dbReference type="SUPFAM" id="SSF48264">
    <property type="entry name" value="Cytochrome P450"/>
    <property type="match status" value="1"/>
</dbReference>
<dbReference type="STRING" id="33114.A0A2G2VUH3"/>
<reference evidence="10 11" key="1">
    <citation type="journal article" date="2017" name="Genome Biol.">
        <title>New reference genome sequences of hot pepper reveal the massive evolution of plant disease-resistance genes by retroduplication.</title>
        <authorList>
            <person name="Kim S."/>
            <person name="Park J."/>
            <person name="Yeom S.I."/>
            <person name="Kim Y.M."/>
            <person name="Seo E."/>
            <person name="Kim K.T."/>
            <person name="Kim M.S."/>
            <person name="Lee J.M."/>
            <person name="Cheong K."/>
            <person name="Shin H.S."/>
            <person name="Kim S.B."/>
            <person name="Han K."/>
            <person name="Lee J."/>
            <person name="Park M."/>
            <person name="Lee H.A."/>
            <person name="Lee H.Y."/>
            <person name="Lee Y."/>
            <person name="Oh S."/>
            <person name="Lee J.H."/>
            <person name="Choi E."/>
            <person name="Choi E."/>
            <person name="Lee S.E."/>
            <person name="Jeon J."/>
            <person name="Kim H."/>
            <person name="Choi G."/>
            <person name="Song H."/>
            <person name="Lee J."/>
            <person name="Lee S.C."/>
            <person name="Kwon J.K."/>
            <person name="Lee H.Y."/>
            <person name="Koo N."/>
            <person name="Hong Y."/>
            <person name="Kim R.W."/>
            <person name="Kang W.H."/>
            <person name="Huh J.H."/>
            <person name="Kang B.C."/>
            <person name="Yang T.J."/>
            <person name="Lee Y.H."/>
            <person name="Bennetzen J.L."/>
            <person name="Choi D."/>
        </authorList>
    </citation>
    <scope>NUCLEOTIDE SEQUENCE [LARGE SCALE GENOMIC DNA]</scope>
    <source>
        <strain evidence="11">cv. PBC81</strain>
    </source>
</reference>
<keyword evidence="6 8" id="KW-0503">Monooxygenase</keyword>
<dbReference type="FunFam" id="1.10.630.10:FF:000007">
    <property type="entry name" value="Cytochrome P450 76C4"/>
    <property type="match status" value="1"/>
</dbReference>
<gene>
    <name evidence="10" type="ORF">CQW23_24339</name>
</gene>
<dbReference type="InterPro" id="IPR017972">
    <property type="entry name" value="Cyt_P450_CS"/>
</dbReference>
<keyword evidence="11" id="KW-1185">Reference proteome</keyword>
<evidence type="ECO:0000256" key="3">
    <source>
        <dbReference type="ARBA" id="ARBA00022723"/>
    </source>
</evidence>
<dbReference type="GO" id="GO:0016705">
    <property type="term" value="F:oxidoreductase activity, acting on paired donors, with incorporation or reduction of molecular oxygen"/>
    <property type="evidence" value="ECO:0007669"/>
    <property type="project" value="InterPro"/>
</dbReference>
<evidence type="ECO:0000256" key="5">
    <source>
        <dbReference type="ARBA" id="ARBA00023004"/>
    </source>
</evidence>
<comment type="similarity">
    <text evidence="1 8">Belongs to the cytochrome P450 family.</text>
</comment>
<dbReference type="AlphaFoldDB" id="A0A2G2VUH3"/>
<sequence>MELEWSHLFFSTIILLPAFILFFSKKKTSKCSYKLPPGPPGLPIFGNMFELGTEPYKKMACLKEKYGPVLWLKLGTSCNIMVVQTAEAAAELFKNHDTCFANRAWGDIPQVHNYCQASPALARYGPFWRFQRRICTVEMFVNKKINETVAIRRKCVDNMLKWIEKAANSAEKGSGIEVTRFVFLATFNMLGNLIMSKDLADPESEEASEFFNAMKGMMEWSGITNVSDIFPFLRRFDLQSLRKKMTRDMGKAMEIMSIFIKEREEERKKGTAEKRKDFLDVLLEFEGTGKDEPAKLSEHQIKVLILEMFLAGSETTSNSVEWALTELLRHPEAMTKVKTEISKVVGPNRKFEESDIDNLSYMQAVIKESLRLHPPLPFLIPRETTQDTKFMGYYVPKGTRVLVNAWAIGRDPECWNDPMSFKPERFLGSKLDVKGQHYELIPFGAGRRMCFGLPLGHRMMHFALGSLLHKFNWELPDGISPKSINMNGSMGMTARKRESIKAVPKKA</sequence>
<keyword evidence="3 7" id="KW-0479">Metal-binding</keyword>
<dbReference type="PROSITE" id="PS00086">
    <property type="entry name" value="CYTOCHROME_P450"/>
    <property type="match status" value="1"/>
</dbReference>
<evidence type="ECO:0000256" key="1">
    <source>
        <dbReference type="ARBA" id="ARBA00010617"/>
    </source>
</evidence>
<dbReference type="GO" id="GO:0004497">
    <property type="term" value="F:monooxygenase activity"/>
    <property type="evidence" value="ECO:0007669"/>
    <property type="project" value="UniProtKB-KW"/>
</dbReference>
<dbReference type="PANTHER" id="PTHR47950">
    <property type="entry name" value="CYTOCHROME P450, FAMILY 76, SUBFAMILY C, POLYPEPTIDE 5-RELATED"/>
    <property type="match status" value="1"/>
</dbReference>
<feature type="transmembrane region" description="Helical" evidence="9">
    <location>
        <begin position="6"/>
        <end position="24"/>
    </location>
</feature>
<evidence type="ECO:0000256" key="6">
    <source>
        <dbReference type="ARBA" id="ARBA00023033"/>
    </source>
</evidence>
<evidence type="ECO:0000256" key="9">
    <source>
        <dbReference type="SAM" id="Phobius"/>
    </source>
</evidence>
<dbReference type="GO" id="GO:0020037">
    <property type="term" value="F:heme binding"/>
    <property type="evidence" value="ECO:0007669"/>
    <property type="project" value="InterPro"/>
</dbReference>
<name>A0A2G2VUH3_CAPBA</name>
<evidence type="ECO:0000256" key="2">
    <source>
        <dbReference type="ARBA" id="ARBA00022617"/>
    </source>
</evidence>
<accession>A0A2G2VUH3</accession>
<feature type="binding site" description="axial binding residue" evidence="7">
    <location>
        <position position="450"/>
    </location>
    <ligand>
        <name>heme</name>
        <dbReference type="ChEBI" id="CHEBI:30413"/>
    </ligand>
    <ligandPart>
        <name>Fe</name>
        <dbReference type="ChEBI" id="CHEBI:18248"/>
    </ligandPart>
</feature>
<dbReference type="PRINTS" id="PR00463">
    <property type="entry name" value="EP450I"/>
</dbReference>
<comment type="caution">
    <text evidence="10">The sequence shown here is derived from an EMBL/GenBank/DDBJ whole genome shotgun (WGS) entry which is preliminary data.</text>
</comment>
<dbReference type="Gene3D" id="1.10.630.10">
    <property type="entry name" value="Cytochrome P450"/>
    <property type="match status" value="1"/>
</dbReference>
<dbReference type="CDD" id="cd11073">
    <property type="entry name" value="CYP76-like"/>
    <property type="match status" value="1"/>
</dbReference>
<keyword evidence="4 8" id="KW-0560">Oxidoreductase</keyword>
<protein>
    <submittedName>
        <fullName evidence="10">Cytochrome 76A2</fullName>
    </submittedName>
</protein>
<reference evidence="11" key="2">
    <citation type="journal article" date="2017" name="J. Anim. Genet.">
        <title>Multiple reference genome sequences of hot pepper reveal the massive evolution of plant disease resistance genes by retroduplication.</title>
        <authorList>
            <person name="Kim S."/>
            <person name="Park J."/>
            <person name="Yeom S.-I."/>
            <person name="Kim Y.-M."/>
            <person name="Seo E."/>
            <person name="Kim K.-T."/>
            <person name="Kim M.-S."/>
            <person name="Lee J.M."/>
            <person name="Cheong K."/>
            <person name="Shin H.-S."/>
            <person name="Kim S.-B."/>
            <person name="Han K."/>
            <person name="Lee J."/>
            <person name="Park M."/>
            <person name="Lee H.-A."/>
            <person name="Lee H.-Y."/>
            <person name="Lee Y."/>
            <person name="Oh S."/>
            <person name="Lee J.H."/>
            <person name="Choi E."/>
            <person name="Choi E."/>
            <person name="Lee S.E."/>
            <person name="Jeon J."/>
            <person name="Kim H."/>
            <person name="Choi G."/>
            <person name="Song H."/>
            <person name="Lee J."/>
            <person name="Lee S.-C."/>
            <person name="Kwon J.-K."/>
            <person name="Lee H.-Y."/>
            <person name="Koo N."/>
            <person name="Hong Y."/>
            <person name="Kim R.W."/>
            <person name="Kang W.-H."/>
            <person name="Huh J.H."/>
            <person name="Kang B.-C."/>
            <person name="Yang T.-J."/>
            <person name="Lee Y.-H."/>
            <person name="Bennetzen J.L."/>
            <person name="Choi D."/>
        </authorList>
    </citation>
    <scope>NUCLEOTIDE SEQUENCE [LARGE SCALE GENOMIC DNA]</scope>
    <source>
        <strain evidence="11">cv. PBC81</strain>
    </source>
</reference>
<comment type="cofactor">
    <cofactor evidence="7">
        <name>heme</name>
        <dbReference type="ChEBI" id="CHEBI:30413"/>
    </cofactor>
</comment>
<keyword evidence="9" id="KW-0472">Membrane</keyword>
<organism evidence="10 11">
    <name type="scientific">Capsicum baccatum</name>
    <name type="common">Peruvian pepper</name>
    <dbReference type="NCBI Taxonomy" id="33114"/>
    <lineage>
        <taxon>Eukaryota</taxon>
        <taxon>Viridiplantae</taxon>
        <taxon>Streptophyta</taxon>
        <taxon>Embryophyta</taxon>
        <taxon>Tracheophyta</taxon>
        <taxon>Spermatophyta</taxon>
        <taxon>Magnoliopsida</taxon>
        <taxon>eudicotyledons</taxon>
        <taxon>Gunneridae</taxon>
        <taxon>Pentapetalae</taxon>
        <taxon>asterids</taxon>
        <taxon>lamiids</taxon>
        <taxon>Solanales</taxon>
        <taxon>Solanaceae</taxon>
        <taxon>Solanoideae</taxon>
        <taxon>Capsiceae</taxon>
        <taxon>Capsicum</taxon>
    </lineage>
</organism>
<dbReference type="Pfam" id="PF00067">
    <property type="entry name" value="p450"/>
    <property type="match status" value="1"/>
</dbReference>
<dbReference type="PANTHER" id="PTHR47950:SF36">
    <property type="entry name" value="CYTOCHROME P450 76A2-LIKE"/>
    <property type="match status" value="1"/>
</dbReference>
<keyword evidence="2 7" id="KW-0349">Heme</keyword>
<dbReference type="Proteomes" id="UP000224567">
    <property type="component" value="Unassembled WGS sequence"/>
</dbReference>
<proteinExistence type="inferred from homology"/>
<keyword evidence="5 7" id="KW-0408">Iron</keyword>
<dbReference type="GO" id="GO:0005506">
    <property type="term" value="F:iron ion binding"/>
    <property type="evidence" value="ECO:0007669"/>
    <property type="project" value="InterPro"/>
</dbReference>
<dbReference type="EMBL" id="MLFT02000010">
    <property type="protein sequence ID" value="PHT36639.1"/>
    <property type="molecule type" value="Genomic_DNA"/>
</dbReference>
<evidence type="ECO:0000256" key="4">
    <source>
        <dbReference type="ARBA" id="ARBA00023002"/>
    </source>
</evidence>
<evidence type="ECO:0000313" key="11">
    <source>
        <dbReference type="Proteomes" id="UP000224567"/>
    </source>
</evidence>
<dbReference type="InterPro" id="IPR001128">
    <property type="entry name" value="Cyt_P450"/>
</dbReference>
<keyword evidence="9" id="KW-1133">Transmembrane helix</keyword>
<evidence type="ECO:0000256" key="8">
    <source>
        <dbReference type="RuleBase" id="RU000461"/>
    </source>
</evidence>
<evidence type="ECO:0000256" key="7">
    <source>
        <dbReference type="PIRSR" id="PIRSR602401-1"/>
    </source>
</evidence>